<comment type="cofactor">
    <cofactor evidence="1">
        <name>Mn(2+)</name>
        <dbReference type="ChEBI" id="CHEBI:29035"/>
    </cofactor>
</comment>
<dbReference type="Pfam" id="PF00293">
    <property type="entry name" value="NUDIX"/>
    <property type="match status" value="1"/>
</dbReference>
<proteinExistence type="predicted"/>
<evidence type="ECO:0000313" key="9">
    <source>
        <dbReference type="Proteomes" id="UP000324767"/>
    </source>
</evidence>
<name>A0A5M8Q2I9_9LECA</name>
<dbReference type="AlphaFoldDB" id="A0A5M8Q2I9"/>
<keyword evidence="5" id="KW-0460">Magnesium</keyword>
<evidence type="ECO:0000313" key="8">
    <source>
        <dbReference type="EMBL" id="KAA6415587.1"/>
    </source>
</evidence>
<dbReference type="InterPro" id="IPR000086">
    <property type="entry name" value="NUDIX_hydrolase_dom"/>
</dbReference>
<dbReference type="OrthoDB" id="206213at2759"/>
<evidence type="ECO:0000259" key="7">
    <source>
        <dbReference type="PROSITE" id="PS51462"/>
    </source>
</evidence>
<dbReference type="Proteomes" id="UP000324767">
    <property type="component" value="Unassembled WGS sequence"/>
</dbReference>
<dbReference type="PANTHER" id="PTHR12992:SF24">
    <property type="entry name" value="PEROXISOMAL COENZYME A DIPHOSPHATASE NUDT7"/>
    <property type="match status" value="1"/>
</dbReference>
<keyword evidence="6" id="KW-0464">Manganese</keyword>
<sequence>MAPLSQASAQAIARMRAYVAPPTAYSSLPLSRRAAVLILLFADRRGDLRVVLTMRASTLNSYPGQAALPGGKADFLAETPFQTARREAFEEIGLPNDDSKVAPPFRVEHICQLPLNLAKNELGVRPCVAFLHSGEDADNSHVDVEKSLMPRLDAKEVAAVFTAPFHNFLMLKDELPDGETQGDDNERTEWYQGQWMDWHETKWRMHDFYVPIAGQTVTKPKNKSTDQGAVADQLEKLKRYRVFGMTARILVDAARLAYNQEPEFEYNSHWGDEDVIRRLLKMGRLSPIRKPGDELAKGDMLKASKI</sequence>
<dbReference type="GO" id="GO:0015938">
    <property type="term" value="P:coenzyme A catabolic process"/>
    <property type="evidence" value="ECO:0007669"/>
    <property type="project" value="TreeGrafter"/>
</dbReference>
<evidence type="ECO:0000256" key="3">
    <source>
        <dbReference type="ARBA" id="ARBA00022723"/>
    </source>
</evidence>
<dbReference type="PROSITE" id="PS51462">
    <property type="entry name" value="NUDIX"/>
    <property type="match status" value="1"/>
</dbReference>
<dbReference type="FunFam" id="3.90.79.10:FF:000053">
    <property type="entry name" value="Coenzyme A diphosphatase"/>
    <property type="match status" value="1"/>
</dbReference>
<dbReference type="PANTHER" id="PTHR12992">
    <property type="entry name" value="NUDIX HYDROLASE"/>
    <property type="match status" value="1"/>
</dbReference>
<gene>
    <name evidence="8" type="ORF">FRX48_00303</name>
</gene>
<evidence type="ECO:0000256" key="1">
    <source>
        <dbReference type="ARBA" id="ARBA00001936"/>
    </source>
</evidence>
<dbReference type="GO" id="GO:0046872">
    <property type="term" value="F:metal ion binding"/>
    <property type="evidence" value="ECO:0007669"/>
    <property type="project" value="UniProtKB-KW"/>
</dbReference>
<dbReference type="GO" id="GO:0010945">
    <property type="term" value="F:coenzyme A diphosphatase activity"/>
    <property type="evidence" value="ECO:0007669"/>
    <property type="project" value="InterPro"/>
</dbReference>
<protein>
    <submittedName>
        <fullName evidence="8">NUDIX domain-containing</fullName>
    </submittedName>
</protein>
<organism evidence="8 9">
    <name type="scientific">Lasallia pustulata</name>
    <dbReference type="NCBI Taxonomy" id="136370"/>
    <lineage>
        <taxon>Eukaryota</taxon>
        <taxon>Fungi</taxon>
        <taxon>Dikarya</taxon>
        <taxon>Ascomycota</taxon>
        <taxon>Pezizomycotina</taxon>
        <taxon>Lecanoromycetes</taxon>
        <taxon>OSLEUM clade</taxon>
        <taxon>Umbilicariomycetidae</taxon>
        <taxon>Umbilicariales</taxon>
        <taxon>Umbilicariaceae</taxon>
        <taxon>Lasallia</taxon>
    </lineage>
</organism>
<comment type="cofactor">
    <cofactor evidence="2">
        <name>Mg(2+)</name>
        <dbReference type="ChEBI" id="CHEBI:18420"/>
    </cofactor>
</comment>
<feature type="domain" description="Nudix hydrolase" evidence="7">
    <location>
        <begin position="31"/>
        <end position="218"/>
    </location>
</feature>
<keyword evidence="4" id="KW-0378">Hydrolase</keyword>
<evidence type="ECO:0000256" key="4">
    <source>
        <dbReference type="ARBA" id="ARBA00022801"/>
    </source>
</evidence>
<evidence type="ECO:0000256" key="2">
    <source>
        <dbReference type="ARBA" id="ARBA00001946"/>
    </source>
</evidence>
<comment type="caution">
    <text evidence="8">The sequence shown here is derived from an EMBL/GenBank/DDBJ whole genome shotgun (WGS) entry which is preliminary data.</text>
</comment>
<dbReference type="SUPFAM" id="SSF55811">
    <property type="entry name" value="Nudix"/>
    <property type="match status" value="1"/>
</dbReference>
<evidence type="ECO:0000256" key="5">
    <source>
        <dbReference type="ARBA" id="ARBA00022842"/>
    </source>
</evidence>
<dbReference type="CDD" id="cd03426">
    <property type="entry name" value="NUDIX_CoAse_Nudt7"/>
    <property type="match status" value="1"/>
</dbReference>
<keyword evidence="3" id="KW-0479">Metal-binding</keyword>
<dbReference type="Gene3D" id="3.90.79.10">
    <property type="entry name" value="Nucleoside Triphosphate Pyrophosphohydrolase"/>
    <property type="match status" value="1"/>
</dbReference>
<evidence type="ECO:0000256" key="6">
    <source>
        <dbReference type="ARBA" id="ARBA00023211"/>
    </source>
</evidence>
<dbReference type="InterPro" id="IPR015797">
    <property type="entry name" value="NUDIX_hydrolase-like_dom_sf"/>
</dbReference>
<dbReference type="EMBL" id="VXIT01000001">
    <property type="protein sequence ID" value="KAA6415587.1"/>
    <property type="molecule type" value="Genomic_DNA"/>
</dbReference>
<accession>A0A5M8Q2I9</accession>
<reference evidence="8 9" key="1">
    <citation type="submission" date="2019-09" db="EMBL/GenBank/DDBJ databases">
        <title>The hologenome of the rock-dwelling lichen Lasallia pustulata.</title>
        <authorList>
            <person name="Greshake Tzovaras B."/>
            <person name="Segers F."/>
            <person name="Bicker A."/>
            <person name="Dal Grande F."/>
            <person name="Otte J."/>
            <person name="Hankeln T."/>
            <person name="Schmitt I."/>
            <person name="Ebersberger I."/>
        </authorList>
    </citation>
    <scope>NUCLEOTIDE SEQUENCE [LARGE SCALE GENOMIC DNA]</scope>
    <source>
        <strain evidence="8">A1-1</strain>
    </source>
</reference>
<dbReference type="InterPro" id="IPR045121">
    <property type="entry name" value="CoAse"/>
</dbReference>